<gene>
    <name evidence="8" type="primary">hisZ</name>
    <name evidence="10" type="ORF">BFW38_01595</name>
</gene>
<comment type="function">
    <text evidence="7 8">Required for the first step of histidine biosynthesis. May allow the feedback regulation of ATP phosphoribosyltransferase activity by histidine.</text>
</comment>
<sequence>MTIADRWLLPDGMEEILPPKARQMEALRRRLLDLFHAWGYDMVMPPPVEFLESLLTGAGHDLELQTFKVTDQLSGRTMGVSADVTPQVARMDAHSVPRSGAARFCYCHPVLRTRADNSMGSRAPVQIGAELFGHAGVASDLEILNLMVSTLQQSGADELYLDLGHVGLYRGLVDAAGLSTEQEQQLFDAIQHKRFADIAPCVTGVESAVVREMLMALPHLSGGVEVLEQARQVLAAAPAGVREALSELTEVAHALQRCHPEITLYLDLSELRGYHYHTGMVFAAYVPGLGQALAKGGRYDEIGSVFGRARPATGFSTDLKLLAELNGYQPSMPGILAPVEALTDPDCAQEVARLRAMGERVMIALPEYRVETHQFETHRVESGQGAHQAPTYDRRLLKVEDQWQVVSAGQSTDSFSD</sequence>
<dbReference type="Proteomes" id="UP000094291">
    <property type="component" value="Unassembled WGS sequence"/>
</dbReference>
<comment type="similarity">
    <text evidence="3 8">Belongs to the class-II aminoacyl-tRNA synthetase family. HisZ subfamily.</text>
</comment>
<feature type="domain" description="Class II Histidinyl-tRNA synthetase (HisRS)-like catalytic core" evidence="9">
    <location>
        <begin position="12"/>
        <end position="320"/>
    </location>
</feature>
<keyword evidence="10" id="KW-0808">Transferase</keyword>
<dbReference type="NCBIfam" id="NF009086">
    <property type="entry name" value="PRK12421.1"/>
    <property type="match status" value="1"/>
</dbReference>
<dbReference type="EMBL" id="MDTQ01000001">
    <property type="protein sequence ID" value="ODC02428.1"/>
    <property type="molecule type" value="Genomic_DNA"/>
</dbReference>
<dbReference type="Pfam" id="PF13393">
    <property type="entry name" value="tRNA-synt_His"/>
    <property type="match status" value="1"/>
</dbReference>
<evidence type="ECO:0000256" key="7">
    <source>
        <dbReference type="ARBA" id="ARBA00025246"/>
    </source>
</evidence>
<evidence type="ECO:0000256" key="8">
    <source>
        <dbReference type="HAMAP-Rule" id="MF_00125"/>
    </source>
</evidence>
<evidence type="ECO:0000256" key="1">
    <source>
        <dbReference type="ARBA" id="ARBA00004496"/>
    </source>
</evidence>
<accession>A0A1E2V5Z1</accession>
<evidence type="ECO:0000256" key="2">
    <source>
        <dbReference type="ARBA" id="ARBA00004667"/>
    </source>
</evidence>
<dbReference type="AlphaFoldDB" id="A0A1E2V5Z1"/>
<dbReference type="InterPro" id="IPR045864">
    <property type="entry name" value="aa-tRNA-synth_II/BPL/LPL"/>
</dbReference>
<organism evidence="10 11">
    <name type="scientific">Terasakiispira papahanaumokuakeensis</name>
    <dbReference type="NCBI Taxonomy" id="197479"/>
    <lineage>
        <taxon>Bacteria</taxon>
        <taxon>Pseudomonadati</taxon>
        <taxon>Pseudomonadota</taxon>
        <taxon>Gammaproteobacteria</taxon>
        <taxon>Oceanospirillales</taxon>
        <taxon>Terasakiispira</taxon>
    </lineage>
</organism>
<dbReference type="SUPFAM" id="SSF55681">
    <property type="entry name" value="Class II aaRS and biotin synthetases"/>
    <property type="match status" value="1"/>
</dbReference>
<reference evidence="10 11" key="1">
    <citation type="submission" date="2016-08" db="EMBL/GenBank/DDBJ databases">
        <authorList>
            <person name="Seilhamer J.J."/>
        </authorList>
    </citation>
    <scope>NUCLEOTIDE SEQUENCE [LARGE SCALE GENOMIC DNA]</scope>
    <source>
        <strain evidence="10 11">PH27A</strain>
    </source>
</reference>
<dbReference type="UniPathway" id="UPA00031">
    <property type="reaction ID" value="UER00006"/>
</dbReference>
<keyword evidence="6 8" id="KW-0963">Cytoplasm</keyword>
<evidence type="ECO:0000256" key="3">
    <source>
        <dbReference type="ARBA" id="ARBA00005539"/>
    </source>
</evidence>
<dbReference type="OrthoDB" id="9769617at2"/>
<dbReference type="HAMAP" id="MF_00125">
    <property type="entry name" value="HisZ"/>
    <property type="match status" value="1"/>
</dbReference>
<name>A0A1E2V5Z1_9GAMM</name>
<evidence type="ECO:0000313" key="10">
    <source>
        <dbReference type="EMBL" id="ODC02428.1"/>
    </source>
</evidence>
<dbReference type="GO" id="GO:0004821">
    <property type="term" value="F:histidine-tRNA ligase activity"/>
    <property type="evidence" value="ECO:0007669"/>
    <property type="project" value="TreeGrafter"/>
</dbReference>
<keyword evidence="8" id="KW-0028">Amino-acid biosynthesis</keyword>
<keyword evidence="10" id="KW-0328">Glycosyltransferase</keyword>
<evidence type="ECO:0000256" key="5">
    <source>
        <dbReference type="ARBA" id="ARBA00020397"/>
    </source>
</evidence>
<keyword evidence="11" id="KW-1185">Reference proteome</keyword>
<dbReference type="GO" id="GO:0016757">
    <property type="term" value="F:glycosyltransferase activity"/>
    <property type="evidence" value="ECO:0007669"/>
    <property type="project" value="UniProtKB-KW"/>
</dbReference>
<dbReference type="Gene3D" id="3.30.930.10">
    <property type="entry name" value="Bira Bifunctional Protein, Domain 2"/>
    <property type="match status" value="1"/>
</dbReference>
<dbReference type="NCBIfam" id="TIGR00443">
    <property type="entry name" value="hisZ_biosyn_reg"/>
    <property type="match status" value="1"/>
</dbReference>
<proteinExistence type="inferred from homology"/>
<dbReference type="CDD" id="cd00773">
    <property type="entry name" value="HisRS-like_core"/>
    <property type="match status" value="1"/>
</dbReference>
<dbReference type="InterPro" id="IPR004516">
    <property type="entry name" value="HisRS/HisZ"/>
</dbReference>
<dbReference type="GO" id="GO:0006427">
    <property type="term" value="P:histidyl-tRNA aminoacylation"/>
    <property type="evidence" value="ECO:0007669"/>
    <property type="project" value="TreeGrafter"/>
</dbReference>
<dbReference type="InterPro" id="IPR004517">
    <property type="entry name" value="HisZ"/>
</dbReference>
<dbReference type="PANTHER" id="PTHR43707:SF1">
    <property type="entry name" value="HISTIDINE--TRNA LIGASE, MITOCHONDRIAL-RELATED"/>
    <property type="match status" value="1"/>
</dbReference>
<comment type="pathway">
    <text evidence="2 8">Amino-acid biosynthesis; L-histidine biosynthesis; L-histidine from 5-phospho-alpha-D-ribose 1-diphosphate: step 1/9.</text>
</comment>
<dbReference type="GO" id="GO:0005737">
    <property type="term" value="C:cytoplasm"/>
    <property type="evidence" value="ECO:0007669"/>
    <property type="project" value="UniProtKB-SubCell"/>
</dbReference>
<dbReference type="NCBIfam" id="NF008935">
    <property type="entry name" value="PRK12292.1-1"/>
    <property type="match status" value="1"/>
</dbReference>
<evidence type="ECO:0000313" key="11">
    <source>
        <dbReference type="Proteomes" id="UP000094291"/>
    </source>
</evidence>
<evidence type="ECO:0000259" key="9">
    <source>
        <dbReference type="Pfam" id="PF13393"/>
    </source>
</evidence>
<keyword evidence="8" id="KW-0368">Histidine biosynthesis</keyword>
<dbReference type="GO" id="GO:0000105">
    <property type="term" value="P:L-histidine biosynthetic process"/>
    <property type="evidence" value="ECO:0007669"/>
    <property type="project" value="UniProtKB-UniRule"/>
</dbReference>
<comment type="subcellular location">
    <subcellularLocation>
        <location evidence="1 8">Cytoplasm</location>
    </subcellularLocation>
</comment>
<evidence type="ECO:0000256" key="6">
    <source>
        <dbReference type="ARBA" id="ARBA00022490"/>
    </source>
</evidence>
<comment type="caution">
    <text evidence="10">The sequence shown here is derived from an EMBL/GenBank/DDBJ whole genome shotgun (WGS) entry which is preliminary data.</text>
</comment>
<dbReference type="RefSeq" id="WP_068996813.1">
    <property type="nucleotide sequence ID" value="NZ_MDTQ01000001.1"/>
</dbReference>
<protein>
    <recommendedName>
        <fullName evidence="5 8">ATP phosphoribosyltransferase regulatory subunit</fullName>
    </recommendedName>
</protein>
<dbReference type="PANTHER" id="PTHR43707">
    <property type="entry name" value="HISTIDYL-TRNA SYNTHETASE"/>
    <property type="match status" value="1"/>
</dbReference>
<comment type="miscellaneous">
    <text evidence="8">This function is generally fulfilled by the C-terminal part of HisG, which is missing in some bacteria such as this one.</text>
</comment>
<comment type="subunit">
    <text evidence="4 8">Heteromultimer composed of HisG and HisZ subunits.</text>
</comment>
<evidence type="ECO:0000256" key="4">
    <source>
        <dbReference type="ARBA" id="ARBA00011496"/>
    </source>
</evidence>
<dbReference type="InterPro" id="IPR041715">
    <property type="entry name" value="HisRS-like_core"/>
</dbReference>
<dbReference type="STRING" id="197479.BFW38_01595"/>